<reference evidence="6 7" key="1">
    <citation type="submission" date="2018-02" db="EMBL/GenBank/DDBJ databases">
        <title>The genomes of Aspergillus section Nigri reveals drivers in fungal speciation.</title>
        <authorList>
            <consortium name="DOE Joint Genome Institute"/>
            <person name="Vesth T.C."/>
            <person name="Nybo J."/>
            <person name="Theobald S."/>
            <person name="Brandl J."/>
            <person name="Frisvad J.C."/>
            <person name="Nielsen K.F."/>
            <person name="Lyhne E.K."/>
            <person name="Kogle M.E."/>
            <person name="Kuo A."/>
            <person name="Riley R."/>
            <person name="Clum A."/>
            <person name="Nolan M."/>
            <person name="Lipzen A."/>
            <person name="Salamov A."/>
            <person name="Henrissat B."/>
            <person name="Wiebenga A."/>
            <person name="De vries R.P."/>
            <person name="Grigoriev I.V."/>
            <person name="Mortensen U.H."/>
            <person name="Andersen M.R."/>
            <person name="Baker S.E."/>
        </authorList>
    </citation>
    <scope>NUCLEOTIDE SEQUENCE [LARGE SCALE GENOMIC DNA]</scope>
    <source>
        <strain evidence="6 7">CBS 115571</strain>
    </source>
</reference>
<dbReference type="InterPro" id="IPR006094">
    <property type="entry name" value="Oxid_FAD_bind_N"/>
</dbReference>
<dbReference type="InterPro" id="IPR016167">
    <property type="entry name" value="FAD-bd_PCMH_sub1"/>
</dbReference>
<dbReference type="InterPro" id="IPR016169">
    <property type="entry name" value="FAD-bd_PCMH_sub2"/>
</dbReference>
<dbReference type="PANTHER" id="PTHR42973">
    <property type="entry name" value="BINDING OXIDOREDUCTASE, PUTATIVE (AFU_ORTHOLOGUE AFUA_1G17690)-RELATED"/>
    <property type="match status" value="1"/>
</dbReference>
<dbReference type="PANTHER" id="PTHR42973:SF7">
    <property type="entry name" value="FAD-BINDING PCMH-TYPE DOMAIN-CONTAINING PROTEIN"/>
    <property type="match status" value="1"/>
</dbReference>
<evidence type="ECO:0000313" key="6">
    <source>
        <dbReference type="EMBL" id="PYI16260.1"/>
    </source>
</evidence>
<organism evidence="6 7">
    <name type="scientific">Aspergillus violaceofuscus (strain CBS 115571)</name>
    <dbReference type="NCBI Taxonomy" id="1450538"/>
    <lineage>
        <taxon>Eukaryota</taxon>
        <taxon>Fungi</taxon>
        <taxon>Dikarya</taxon>
        <taxon>Ascomycota</taxon>
        <taxon>Pezizomycotina</taxon>
        <taxon>Eurotiomycetes</taxon>
        <taxon>Eurotiomycetidae</taxon>
        <taxon>Eurotiales</taxon>
        <taxon>Aspergillaceae</taxon>
        <taxon>Aspergillus</taxon>
    </lineage>
</organism>
<dbReference type="OMA" id="SISFCEV"/>
<dbReference type="Pfam" id="PF08031">
    <property type="entry name" value="BBE"/>
    <property type="match status" value="1"/>
</dbReference>
<dbReference type="Gene3D" id="3.30.43.10">
    <property type="entry name" value="Uridine Diphospho-n-acetylenolpyruvylglucosamine Reductase, domain 2"/>
    <property type="match status" value="1"/>
</dbReference>
<dbReference type="Gene3D" id="3.40.462.20">
    <property type="match status" value="1"/>
</dbReference>
<sequence length="460" mass="49707">MTDNLATERLRKLAGFFANNPSIQYVTPTSPQYAELCAAYVSLPDLNPLAIARPSTVEAATSVVSFVVTNDIPFTVRSGGHDSFGRFFRNGAVAVDLRLINYVEIDQESSTARIGGGILGGHMIRALQKHGLAAAVGTISSVGYAGWAMYGGYGPYSSKFGLGVDQILAAKVINAKGELVDADAELLRALRGAGGAFGVVAELTIPVHRLDQTLAGAIAFQSDDLPVVIRQYNLGYQALSAEGIPAELTLQQSIINLPHGKTLVVLFVWASPDIETGQLWAEKICALAPVAHNAIQPTTPLTYLTDTDRMVPSHTRGRVRTISLKRLSDEVLDVISANVLKMPADPHTIFAMHELRTGTPSAQAHSDSVFAAREGHFVFEIIGNAQREENLDRATAWGQDFWNELTRTDPENVLPATYLSLSAPEEVQMSRVFGENYAWLVDMKGKYDPRGVFAAATARL</sequence>
<dbReference type="InterPro" id="IPR016166">
    <property type="entry name" value="FAD-bd_PCMH"/>
</dbReference>
<keyword evidence="4" id="KW-0560">Oxidoreductase</keyword>
<feature type="domain" description="FAD-binding PCMH-type" evidence="5">
    <location>
        <begin position="44"/>
        <end position="210"/>
    </location>
</feature>
<name>A0A2V5HJF3_ASPV1</name>
<keyword evidence="2" id="KW-0285">Flavoprotein</keyword>
<dbReference type="Gene3D" id="3.30.465.10">
    <property type="match status" value="1"/>
</dbReference>
<dbReference type="GO" id="GO:0071949">
    <property type="term" value="F:FAD binding"/>
    <property type="evidence" value="ECO:0007669"/>
    <property type="project" value="InterPro"/>
</dbReference>
<keyword evidence="3" id="KW-0274">FAD</keyword>
<evidence type="ECO:0000313" key="7">
    <source>
        <dbReference type="Proteomes" id="UP000249829"/>
    </source>
</evidence>
<dbReference type="InterPro" id="IPR012951">
    <property type="entry name" value="BBE"/>
</dbReference>
<evidence type="ECO:0000256" key="4">
    <source>
        <dbReference type="ARBA" id="ARBA00023002"/>
    </source>
</evidence>
<proteinExistence type="inferred from homology"/>
<dbReference type="PROSITE" id="PS51387">
    <property type="entry name" value="FAD_PCMH"/>
    <property type="match status" value="1"/>
</dbReference>
<evidence type="ECO:0000259" key="5">
    <source>
        <dbReference type="PROSITE" id="PS51387"/>
    </source>
</evidence>
<evidence type="ECO:0000256" key="2">
    <source>
        <dbReference type="ARBA" id="ARBA00022630"/>
    </source>
</evidence>
<dbReference type="GO" id="GO:0016491">
    <property type="term" value="F:oxidoreductase activity"/>
    <property type="evidence" value="ECO:0007669"/>
    <property type="project" value="UniProtKB-KW"/>
</dbReference>
<dbReference type="STRING" id="1450538.A0A2V5HJF3"/>
<dbReference type="Pfam" id="PF01565">
    <property type="entry name" value="FAD_binding_4"/>
    <property type="match status" value="1"/>
</dbReference>
<dbReference type="Proteomes" id="UP000249829">
    <property type="component" value="Unassembled WGS sequence"/>
</dbReference>
<dbReference type="InterPro" id="IPR036318">
    <property type="entry name" value="FAD-bd_PCMH-like_sf"/>
</dbReference>
<gene>
    <name evidence="6" type="ORF">BO99DRAFT_229949</name>
</gene>
<dbReference type="EMBL" id="KZ825172">
    <property type="protein sequence ID" value="PYI16260.1"/>
    <property type="molecule type" value="Genomic_DNA"/>
</dbReference>
<evidence type="ECO:0000256" key="3">
    <source>
        <dbReference type="ARBA" id="ARBA00022827"/>
    </source>
</evidence>
<dbReference type="InterPro" id="IPR050416">
    <property type="entry name" value="FAD-linked_Oxidoreductase"/>
</dbReference>
<protein>
    <submittedName>
        <fullName evidence="6">FAD-binding domain-containing protein</fullName>
    </submittedName>
</protein>
<dbReference type="AlphaFoldDB" id="A0A2V5HJF3"/>
<evidence type="ECO:0000256" key="1">
    <source>
        <dbReference type="ARBA" id="ARBA00005466"/>
    </source>
</evidence>
<keyword evidence="7" id="KW-1185">Reference proteome</keyword>
<comment type="similarity">
    <text evidence="1">Belongs to the oxygen-dependent FAD-linked oxidoreductase family.</text>
</comment>
<accession>A0A2V5HJF3</accession>
<dbReference type="SUPFAM" id="SSF56176">
    <property type="entry name" value="FAD-binding/transporter-associated domain-like"/>
    <property type="match status" value="1"/>
</dbReference>